<name>A0A179HZL4_PURLI</name>
<evidence type="ECO:0000313" key="1">
    <source>
        <dbReference type="EMBL" id="OAQ94859.1"/>
    </source>
</evidence>
<accession>A0A179HZL4</accession>
<gene>
    <name evidence="1" type="ORF">VFPFJ_00968</name>
</gene>
<dbReference type="Proteomes" id="UP000078340">
    <property type="component" value="Unassembled WGS sequence"/>
</dbReference>
<organism evidence="1 2">
    <name type="scientific">Purpureocillium lilacinum</name>
    <name type="common">Paecilomyces lilacinus</name>
    <dbReference type="NCBI Taxonomy" id="33203"/>
    <lineage>
        <taxon>Eukaryota</taxon>
        <taxon>Fungi</taxon>
        <taxon>Dikarya</taxon>
        <taxon>Ascomycota</taxon>
        <taxon>Pezizomycotina</taxon>
        <taxon>Sordariomycetes</taxon>
        <taxon>Hypocreomycetidae</taxon>
        <taxon>Hypocreales</taxon>
        <taxon>Ophiocordycipitaceae</taxon>
        <taxon>Purpureocillium</taxon>
    </lineage>
</organism>
<comment type="caution">
    <text evidence="1">The sequence shown here is derived from an EMBL/GenBank/DDBJ whole genome shotgun (WGS) entry which is preliminary data.</text>
</comment>
<evidence type="ECO:0000313" key="2">
    <source>
        <dbReference type="Proteomes" id="UP000078340"/>
    </source>
</evidence>
<dbReference type="AlphaFoldDB" id="A0A179HZL4"/>
<reference evidence="1 2" key="1">
    <citation type="submission" date="2016-02" db="EMBL/GenBank/DDBJ databases">
        <title>Biosynthesis of antibiotic leucinostatins and their inhibition on Phytophthora in bio-control Purpureocillium lilacinum.</title>
        <authorList>
            <person name="Wang G."/>
            <person name="Liu Z."/>
            <person name="Lin R."/>
            <person name="Li E."/>
            <person name="Mao Z."/>
            <person name="Ling J."/>
            <person name="Yin W."/>
            <person name="Xie B."/>
        </authorList>
    </citation>
    <scope>NUCLEOTIDE SEQUENCE [LARGE SCALE GENOMIC DNA]</scope>
    <source>
        <strain evidence="1">PLFJ-1</strain>
    </source>
</reference>
<proteinExistence type="predicted"/>
<protein>
    <submittedName>
        <fullName evidence="1">Uncharacterized protein</fullName>
    </submittedName>
</protein>
<dbReference type="EMBL" id="LSBI01000001">
    <property type="protein sequence ID" value="OAQ94859.1"/>
    <property type="molecule type" value="Genomic_DNA"/>
</dbReference>
<sequence length="57" mass="6148">MLHVSPSSRICADLLLHVPTRSEHPSRRSVATQSPRGSKKKRGFVAIACILTHLGGS</sequence>